<reference evidence="7 8" key="1">
    <citation type="journal article" date="2020" name="Front. Microbiol.">
        <title>Genetic Organization of the aprX-lipA2 Operon Affects the Proteolytic Potential of Pseudomonas Species in Milk.</title>
        <authorList>
            <person name="Maier C."/>
            <person name="Huptas C."/>
            <person name="von Neubeck M."/>
            <person name="Scherer S."/>
            <person name="Wenning M."/>
            <person name="Lucking G."/>
        </authorList>
    </citation>
    <scope>NUCLEOTIDE SEQUENCE [LARGE SCALE GENOMIC DNA]</scope>
    <source>
        <strain evidence="7 8">WS 4671</strain>
    </source>
</reference>
<dbReference type="OrthoDB" id="7031252at2"/>
<evidence type="ECO:0000256" key="3">
    <source>
        <dbReference type="ARBA" id="ARBA00022692"/>
    </source>
</evidence>
<dbReference type="AlphaFoldDB" id="A0A0R3BL43"/>
<keyword evidence="3 6" id="KW-0812">Transmembrane</keyword>
<dbReference type="GO" id="GO:0005886">
    <property type="term" value="C:plasma membrane"/>
    <property type="evidence" value="ECO:0007669"/>
    <property type="project" value="UniProtKB-SubCell"/>
</dbReference>
<evidence type="ECO:0000313" key="8">
    <source>
        <dbReference type="Proteomes" id="UP000552560"/>
    </source>
</evidence>
<organism evidence="7 8">
    <name type="scientific">Pseudomonas veronii</name>
    <dbReference type="NCBI Taxonomy" id="76761"/>
    <lineage>
        <taxon>Bacteria</taxon>
        <taxon>Pseudomonadati</taxon>
        <taxon>Pseudomonadota</taxon>
        <taxon>Gammaproteobacteria</taxon>
        <taxon>Pseudomonadales</taxon>
        <taxon>Pseudomonadaceae</taxon>
        <taxon>Pseudomonas</taxon>
    </lineage>
</organism>
<gene>
    <name evidence="7" type="ORF">HBO43_08915</name>
</gene>
<dbReference type="Pfam" id="PF01810">
    <property type="entry name" value="LysE"/>
    <property type="match status" value="1"/>
</dbReference>
<sequence length="198" mass="20764">MQGFLSSMVFATMLSIGFGPIALIILRQSIACGFRGALPGALGAAVADAVFAAVAFYGLQTIKAFWLANNRLLTWVAIAYLFYLGGITFAKHTAVAQVKTTAGFIPVFLLTLMNPLTIVAISSYVIASGTLFEGLGLYLSLAGFLVGSFLGQMLYALGGSLIRTALIDNPDLDVINRISGGLLIGFAVWQCARVLSGG</sequence>
<dbReference type="PANTHER" id="PTHR30086:SF20">
    <property type="entry name" value="ARGININE EXPORTER PROTEIN ARGO-RELATED"/>
    <property type="match status" value="1"/>
</dbReference>
<evidence type="ECO:0000256" key="2">
    <source>
        <dbReference type="ARBA" id="ARBA00022475"/>
    </source>
</evidence>
<keyword evidence="4 6" id="KW-1133">Transmembrane helix</keyword>
<protein>
    <submittedName>
        <fullName evidence="7">LysE family transporter</fullName>
    </submittedName>
</protein>
<dbReference type="InterPro" id="IPR001123">
    <property type="entry name" value="LeuE-type"/>
</dbReference>
<feature type="transmembrane region" description="Helical" evidence="6">
    <location>
        <begin position="6"/>
        <end position="26"/>
    </location>
</feature>
<dbReference type="EMBL" id="JAAQWE010000006">
    <property type="protein sequence ID" value="NMX96718.1"/>
    <property type="molecule type" value="Genomic_DNA"/>
</dbReference>
<dbReference type="GO" id="GO:0015171">
    <property type="term" value="F:amino acid transmembrane transporter activity"/>
    <property type="evidence" value="ECO:0007669"/>
    <property type="project" value="TreeGrafter"/>
</dbReference>
<keyword evidence="2" id="KW-1003">Cell membrane</keyword>
<feature type="transmembrane region" description="Helical" evidence="6">
    <location>
        <begin position="72"/>
        <end position="90"/>
    </location>
</feature>
<evidence type="ECO:0000256" key="4">
    <source>
        <dbReference type="ARBA" id="ARBA00022989"/>
    </source>
</evidence>
<dbReference type="RefSeq" id="WP_046384216.1">
    <property type="nucleotide sequence ID" value="NZ_CP129402.1"/>
</dbReference>
<dbReference type="Proteomes" id="UP000552560">
    <property type="component" value="Unassembled WGS sequence"/>
</dbReference>
<name>A0A0R3BL43_PSEVE</name>
<feature type="transmembrane region" description="Helical" evidence="6">
    <location>
        <begin position="138"/>
        <end position="162"/>
    </location>
</feature>
<dbReference type="PANTHER" id="PTHR30086">
    <property type="entry name" value="ARGININE EXPORTER PROTEIN ARGO"/>
    <property type="match status" value="1"/>
</dbReference>
<proteinExistence type="predicted"/>
<evidence type="ECO:0000313" key="7">
    <source>
        <dbReference type="EMBL" id="NMX96718.1"/>
    </source>
</evidence>
<comment type="caution">
    <text evidence="7">The sequence shown here is derived from an EMBL/GenBank/DDBJ whole genome shotgun (WGS) entry which is preliminary data.</text>
</comment>
<evidence type="ECO:0000256" key="5">
    <source>
        <dbReference type="ARBA" id="ARBA00023136"/>
    </source>
</evidence>
<comment type="subcellular location">
    <subcellularLocation>
        <location evidence="1">Cell membrane</location>
        <topology evidence="1">Multi-pass membrane protein</topology>
    </subcellularLocation>
</comment>
<evidence type="ECO:0000256" key="6">
    <source>
        <dbReference type="SAM" id="Phobius"/>
    </source>
</evidence>
<feature type="transmembrane region" description="Helical" evidence="6">
    <location>
        <begin position="102"/>
        <end position="126"/>
    </location>
</feature>
<keyword evidence="5 6" id="KW-0472">Membrane</keyword>
<accession>A0A0R3BL43</accession>
<evidence type="ECO:0000256" key="1">
    <source>
        <dbReference type="ARBA" id="ARBA00004651"/>
    </source>
</evidence>
<feature type="transmembrane region" description="Helical" evidence="6">
    <location>
        <begin position="38"/>
        <end position="60"/>
    </location>
</feature>